<evidence type="ECO:0000313" key="1">
    <source>
        <dbReference type="EMBL" id="MFJ1337594.1"/>
    </source>
</evidence>
<comment type="caution">
    <text evidence="1">The sequence shown here is derived from an EMBL/GenBank/DDBJ whole genome shotgun (WGS) entry which is preliminary data.</text>
</comment>
<dbReference type="EMBL" id="JBIUGF010000011">
    <property type="protein sequence ID" value="MFJ1337594.1"/>
    <property type="molecule type" value="Genomic_DNA"/>
</dbReference>
<organism evidence="1 2">
    <name type="scientific">Pseudomonas caricapapayae</name>
    <dbReference type="NCBI Taxonomy" id="46678"/>
    <lineage>
        <taxon>Bacteria</taxon>
        <taxon>Pseudomonadati</taxon>
        <taxon>Pseudomonadota</taxon>
        <taxon>Gammaproteobacteria</taxon>
        <taxon>Pseudomonadales</taxon>
        <taxon>Pseudomonadaceae</taxon>
        <taxon>Pseudomonas</taxon>
    </lineage>
</organism>
<sequence>MRPTTSLEYIDKALVLVIERHKTTPELPVYKTLIDQLKYVRSVFDGTEPDKSMLHKLTIGAIGAKEFETTDDELAVALMDVHYITEQSANGLKIRLPGQQ</sequence>
<protein>
    <submittedName>
        <fullName evidence="1">Immunity protein Tsi6 family protein</fullName>
    </submittedName>
</protein>
<dbReference type="Proteomes" id="UP001615411">
    <property type="component" value="Unassembled WGS sequence"/>
</dbReference>
<gene>
    <name evidence="1" type="ORF">ACIKP7_05555</name>
</gene>
<reference evidence="1" key="1">
    <citation type="submission" date="2024-10" db="EMBL/GenBank/DDBJ databases">
        <title>Aeromonas and Pseudomonas from the Cagarras Archipelago, Rio de Janeiro, Brazil.</title>
        <authorList>
            <person name="Canellas A.L.B."/>
            <person name="Laport M.S."/>
        </authorList>
    </citation>
    <scope>NUCLEOTIDE SEQUENCE</scope>
    <source>
        <strain evidence="1">ACP-7</strain>
    </source>
</reference>
<accession>A0ACC7LTN7</accession>
<keyword evidence="2" id="KW-1185">Reference proteome</keyword>
<proteinExistence type="predicted"/>
<name>A0ACC7LTN7_9PSED</name>
<evidence type="ECO:0000313" key="2">
    <source>
        <dbReference type="Proteomes" id="UP001615411"/>
    </source>
</evidence>